<gene>
    <name evidence="2" type="ORF">RKA07_11780</name>
</gene>
<feature type="compositionally biased region" description="Polar residues" evidence="1">
    <location>
        <begin position="273"/>
        <end position="285"/>
    </location>
</feature>
<evidence type="ECO:0000313" key="2">
    <source>
        <dbReference type="EMBL" id="MDS1310769.1"/>
    </source>
</evidence>
<name>A0ABU2HI76_9GAMM</name>
<accession>A0ABU2HI76</accession>
<evidence type="ECO:0000313" key="3">
    <source>
        <dbReference type="Proteomes" id="UP001267407"/>
    </source>
</evidence>
<organism evidence="2 3">
    <name type="scientific">Marinobacter xiaoshiensis</name>
    <dbReference type="NCBI Taxonomy" id="3073652"/>
    <lineage>
        <taxon>Bacteria</taxon>
        <taxon>Pseudomonadati</taxon>
        <taxon>Pseudomonadota</taxon>
        <taxon>Gammaproteobacteria</taxon>
        <taxon>Pseudomonadales</taxon>
        <taxon>Marinobacteraceae</taxon>
        <taxon>Marinobacter</taxon>
    </lineage>
</organism>
<protein>
    <submittedName>
        <fullName evidence="2">Uncharacterized protein</fullName>
    </submittedName>
</protein>
<dbReference type="EMBL" id="JAVMBO010000016">
    <property type="protein sequence ID" value="MDS1310769.1"/>
    <property type="molecule type" value="Genomic_DNA"/>
</dbReference>
<comment type="caution">
    <text evidence="2">The sequence shown here is derived from an EMBL/GenBank/DDBJ whole genome shotgun (WGS) entry which is preliminary data.</text>
</comment>
<dbReference type="Proteomes" id="UP001267407">
    <property type="component" value="Unassembled WGS sequence"/>
</dbReference>
<reference evidence="2" key="1">
    <citation type="submission" date="2023-09" db="EMBL/GenBank/DDBJ databases">
        <title>Marinobacter sediminicola sp. nov. and Marinobacter maritimum sp. nov., isolated from marine sediment.</title>
        <authorList>
            <person name="An J."/>
        </authorList>
    </citation>
    <scope>NUCLEOTIDE SEQUENCE</scope>
    <source>
        <strain evidence="2">F60267</strain>
    </source>
</reference>
<proteinExistence type="predicted"/>
<feature type="region of interest" description="Disordered" evidence="1">
    <location>
        <begin position="252"/>
        <end position="296"/>
    </location>
</feature>
<dbReference type="RefSeq" id="WP_200371850.1">
    <property type="nucleotide sequence ID" value="NZ_JAVMBO010000016.1"/>
</dbReference>
<sequence>MSLHQQPDTTHIHRLTVRGPRGTLSSLQSRLQAGNWPAPSDGSWVLVREVHATASTNYLADELMERTQRLINKGDPSDVVRFPCLAALLAALIGDICKGLAQDRWYWQRWSRFWQMAPGDAAQRMIQEHPQQLAAICHQLAVEGNLLTLWQKLSPANALEIFYSFAHELNVSPNRFSKIISTATTGEFELKISSAGGKRWQSVFATWPHTDSRARLAALILASEYTSLALQTAPNETLDEILRRWVPISTSTKAPVSEPNHENRAFRPAVATPNRNTDAPEQSINVDHEHSTPKLKRSATVFLHPAEPLANPAGRIIDGEAKNLSVHHSDIPASVAEQNSSQGIETNRVYTKMGGVLYLLNVLNRPPIQALIEKAWQIAPNGWYWLYQLGCELDLDSGDALCEFLAERLGLDTVTALGALPPLPYREEILSLTAQWLSPEDLWVPSLIRAPAEFSYTPGHFDLYLDNSQVRLELRLAGLDFNPGWLPWLGTVVTFHFDDFPHLQGAVN</sequence>
<evidence type="ECO:0000256" key="1">
    <source>
        <dbReference type="SAM" id="MobiDB-lite"/>
    </source>
</evidence>
<keyword evidence="3" id="KW-1185">Reference proteome</keyword>